<comment type="caution">
    <text evidence="2">The sequence shown here is derived from an EMBL/GenBank/DDBJ whole genome shotgun (WGS) entry which is preliminary data.</text>
</comment>
<keyword evidence="1" id="KW-0808">Transferase</keyword>
<gene>
    <name evidence="2" type="ORF">H5410_039672</name>
</gene>
<dbReference type="Pfam" id="PF02458">
    <property type="entry name" value="Transferase"/>
    <property type="match status" value="1"/>
</dbReference>
<dbReference type="OrthoDB" id="1862401at2759"/>
<evidence type="ECO:0000313" key="3">
    <source>
        <dbReference type="Proteomes" id="UP000824120"/>
    </source>
</evidence>
<evidence type="ECO:0000256" key="1">
    <source>
        <dbReference type="ARBA" id="ARBA00022679"/>
    </source>
</evidence>
<dbReference type="GO" id="GO:0016740">
    <property type="term" value="F:transferase activity"/>
    <property type="evidence" value="ECO:0007669"/>
    <property type="project" value="UniProtKB-KW"/>
</dbReference>
<dbReference type="AlphaFoldDB" id="A0A9J5XQA0"/>
<dbReference type="EMBL" id="JACXVP010000008">
    <property type="protein sequence ID" value="KAG5589158.1"/>
    <property type="molecule type" value="Genomic_DNA"/>
</dbReference>
<dbReference type="PANTHER" id="PTHR31896:SF68">
    <property type="entry name" value="MYB-LIKE DOMAIN-CONTAINING PROTEIN"/>
    <property type="match status" value="1"/>
</dbReference>
<dbReference type="InterPro" id="IPR051283">
    <property type="entry name" value="Sec_Metabolite_Acyltrans"/>
</dbReference>
<reference evidence="2 3" key="1">
    <citation type="submission" date="2020-09" db="EMBL/GenBank/DDBJ databases">
        <title>De no assembly of potato wild relative species, Solanum commersonii.</title>
        <authorList>
            <person name="Cho K."/>
        </authorList>
    </citation>
    <scope>NUCLEOTIDE SEQUENCE [LARGE SCALE GENOMIC DNA]</scope>
    <source>
        <strain evidence="2">LZ3.2</strain>
        <tissue evidence="2">Leaf</tissue>
    </source>
</reference>
<dbReference type="InterPro" id="IPR023213">
    <property type="entry name" value="CAT-like_dom_sf"/>
</dbReference>
<name>A0A9J5XQA0_SOLCO</name>
<protein>
    <submittedName>
        <fullName evidence="2">Uncharacterized protein</fullName>
    </submittedName>
</protein>
<dbReference type="PANTHER" id="PTHR31896">
    <property type="entry name" value="FAMILY REGULATORY PROTEIN, PUTATIVE (AFU_ORTHOLOGUE AFUA_3G14730)-RELATED"/>
    <property type="match status" value="1"/>
</dbReference>
<sequence length="233" mass="26796">MEKIQIISTWLIGATTNDESISYKNTPKVSKIEMTPWDLQLLLLETIQKGLIFHRPKKEENNIHKSSFIDHLKKSLCHTLHFFPPLAGLFSIVKNSDDDTWNSSTPKLIVSMILDSTYVPSIIHSLFPLINTRNFEGVTKPLFSHHPIHFPMNLDDEKLFEKFEVPTLMERLFHLSKENIGRLKNKANNEMGVNSISSFQAYLAQLWQSVTRCRNLDAGKEVIITIPIGELHF</sequence>
<evidence type="ECO:0000313" key="2">
    <source>
        <dbReference type="EMBL" id="KAG5589158.1"/>
    </source>
</evidence>
<proteinExistence type="predicted"/>
<keyword evidence="3" id="KW-1185">Reference proteome</keyword>
<accession>A0A9J5XQA0</accession>
<organism evidence="2 3">
    <name type="scientific">Solanum commersonii</name>
    <name type="common">Commerson's wild potato</name>
    <name type="synonym">Commerson's nightshade</name>
    <dbReference type="NCBI Taxonomy" id="4109"/>
    <lineage>
        <taxon>Eukaryota</taxon>
        <taxon>Viridiplantae</taxon>
        <taxon>Streptophyta</taxon>
        <taxon>Embryophyta</taxon>
        <taxon>Tracheophyta</taxon>
        <taxon>Spermatophyta</taxon>
        <taxon>Magnoliopsida</taxon>
        <taxon>eudicotyledons</taxon>
        <taxon>Gunneridae</taxon>
        <taxon>Pentapetalae</taxon>
        <taxon>asterids</taxon>
        <taxon>lamiids</taxon>
        <taxon>Solanales</taxon>
        <taxon>Solanaceae</taxon>
        <taxon>Solanoideae</taxon>
        <taxon>Solaneae</taxon>
        <taxon>Solanum</taxon>
    </lineage>
</organism>
<dbReference type="Proteomes" id="UP000824120">
    <property type="component" value="Chromosome 8"/>
</dbReference>
<dbReference type="Gene3D" id="3.30.559.10">
    <property type="entry name" value="Chloramphenicol acetyltransferase-like domain"/>
    <property type="match status" value="2"/>
</dbReference>